<evidence type="ECO:0000313" key="1">
    <source>
        <dbReference type="EMBL" id="MBX45131.1"/>
    </source>
</evidence>
<name>A0A2P2NRV8_RHIMU</name>
<proteinExistence type="predicted"/>
<reference evidence="1" key="1">
    <citation type="submission" date="2018-02" db="EMBL/GenBank/DDBJ databases">
        <title>Rhizophora mucronata_Transcriptome.</title>
        <authorList>
            <person name="Meera S.P."/>
            <person name="Sreeshan A."/>
            <person name="Augustine A."/>
        </authorList>
    </citation>
    <scope>NUCLEOTIDE SEQUENCE</scope>
    <source>
        <tissue evidence="1">Leaf</tissue>
    </source>
</reference>
<dbReference type="EMBL" id="GGEC01064647">
    <property type="protein sequence ID" value="MBX45131.1"/>
    <property type="molecule type" value="Transcribed_RNA"/>
</dbReference>
<protein>
    <submittedName>
        <fullName evidence="1">Uncharacterized protein</fullName>
    </submittedName>
</protein>
<accession>A0A2P2NRV8</accession>
<sequence>MKIVSYLSGLHTLVCIVVGSNCLGIEVCFYLAQFVCYHVCCTSKHY</sequence>
<organism evidence="1">
    <name type="scientific">Rhizophora mucronata</name>
    <name type="common">Asiatic mangrove</name>
    <dbReference type="NCBI Taxonomy" id="61149"/>
    <lineage>
        <taxon>Eukaryota</taxon>
        <taxon>Viridiplantae</taxon>
        <taxon>Streptophyta</taxon>
        <taxon>Embryophyta</taxon>
        <taxon>Tracheophyta</taxon>
        <taxon>Spermatophyta</taxon>
        <taxon>Magnoliopsida</taxon>
        <taxon>eudicotyledons</taxon>
        <taxon>Gunneridae</taxon>
        <taxon>Pentapetalae</taxon>
        <taxon>rosids</taxon>
        <taxon>fabids</taxon>
        <taxon>Malpighiales</taxon>
        <taxon>Rhizophoraceae</taxon>
        <taxon>Rhizophora</taxon>
    </lineage>
</organism>
<dbReference type="AlphaFoldDB" id="A0A2P2NRV8"/>